<evidence type="ECO:0000256" key="1">
    <source>
        <dbReference type="ARBA" id="ARBA00009667"/>
    </source>
</evidence>
<dbReference type="InterPro" id="IPR013785">
    <property type="entry name" value="Aldolase_TIM"/>
</dbReference>
<keyword evidence="7" id="KW-1185">Reference proteome</keyword>
<name>A0A2P2GF22_STREW</name>
<evidence type="ECO:0000256" key="5">
    <source>
        <dbReference type="RuleBase" id="RU003657"/>
    </source>
</evidence>
<dbReference type="GO" id="GO:0000105">
    <property type="term" value="P:L-histidine biosynthetic process"/>
    <property type="evidence" value="ECO:0007669"/>
    <property type="project" value="UniProtKB-KW"/>
</dbReference>
<comment type="similarity">
    <text evidence="1 5">Belongs to the HisA/HisF family.</text>
</comment>
<dbReference type="EMBL" id="LAQS01000068">
    <property type="protein sequence ID" value="KKZ70112.1"/>
    <property type="molecule type" value="Genomic_DNA"/>
</dbReference>
<accession>A0A2P2GF22</accession>
<dbReference type="Proteomes" id="UP000265325">
    <property type="component" value="Unassembled WGS sequence"/>
</dbReference>
<evidence type="ECO:0000313" key="7">
    <source>
        <dbReference type="Proteomes" id="UP000265325"/>
    </source>
</evidence>
<evidence type="ECO:0000256" key="3">
    <source>
        <dbReference type="ARBA" id="ARBA00023102"/>
    </source>
</evidence>
<evidence type="ECO:0000313" key="6">
    <source>
        <dbReference type="EMBL" id="KKZ70112.1"/>
    </source>
</evidence>
<dbReference type="Pfam" id="PF00977">
    <property type="entry name" value="His_biosynth"/>
    <property type="match status" value="1"/>
</dbReference>
<dbReference type="OrthoDB" id="9794183at2"/>
<organism evidence="6 7">
    <name type="scientific">Streptomyces showdoensis</name>
    <dbReference type="NCBI Taxonomy" id="68268"/>
    <lineage>
        <taxon>Bacteria</taxon>
        <taxon>Bacillati</taxon>
        <taxon>Actinomycetota</taxon>
        <taxon>Actinomycetes</taxon>
        <taxon>Kitasatosporales</taxon>
        <taxon>Streptomycetaceae</taxon>
        <taxon>Streptomyces</taxon>
    </lineage>
</organism>
<dbReference type="InterPro" id="IPR006062">
    <property type="entry name" value="His_biosynth"/>
</dbReference>
<keyword evidence="3 5" id="KW-0368">Histidine biosynthesis</keyword>
<gene>
    <name evidence="6" type="ORF">VO63_30765</name>
</gene>
<dbReference type="SUPFAM" id="SSF51366">
    <property type="entry name" value="Ribulose-phoshate binding barrel"/>
    <property type="match status" value="1"/>
</dbReference>
<dbReference type="Gene3D" id="3.20.20.70">
    <property type="entry name" value="Aldolase class I"/>
    <property type="match status" value="1"/>
</dbReference>
<evidence type="ECO:0000256" key="2">
    <source>
        <dbReference type="ARBA" id="ARBA00022605"/>
    </source>
</evidence>
<dbReference type="InterPro" id="IPR011060">
    <property type="entry name" value="RibuloseP-bd_barrel"/>
</dbReference>
<keyword evidence="2 5" id="KW-0028">Amino-acid biosynthesis</keyword>
<dbReference type="AlphaFoldDB" id="A0A2P2GF22"/>
<sequence length="224" mass="23234">MDFIFMLTRDDRTVTDCLHVLDSVRGLGITHIGFKDVGVDPATLARLHEQIKELGATSHLEVVSTGREQALDSVRAAADLGVDWLMGGVWIEETLGLLDGTPVRYLPFAGEPQGHPTRLAGTPARIAEDCRRAEAAGCAGVDLLAHRATEADPLDLVRAARAATAGRLVVAGSLSSPEQIHALDAAGADAFTVGSAAFAGAVRPEAGSLAAQLTALVEASGGPR</sequence>
<evidence type="ECO:0000256" key="4">
    <source>
        <dbReference type="ARBA" id="ARBA00029440"/>
    </source>
</evidence>
<dbReference type="RefSeq" id="WP_046911358.1">
    <property type="nucleotide sequence ID" value="NZ_BAAAXG010000028.1"/>
</dbReference>
<proteinExistence type="inferred from homology"/>
<reference evidence="6 7" key="1">
    <citation type="submission" date="2015-05" db="EMBL/GenBank/DDBJ databases">
        <title>Draft Genome assembly of Streptomyces showdoensis.</title>
        <authorList>
            <person name="Thapa K.K."/>
            <person name="Metsa-Ketela M."/>
        </authorList>
    </citation>
    <scope>NUCLEOTIDE SEQUENCE [LARGE SCALE GENOMIC DNA]</scope>
    <source>
        <strain evidence="6 7">ATCC 15227</strain>
    </source>
</reference>
<comment type="caution">
    <text evidence="6">The sequence shown here is derived from an EMBL/GenBank/DDBJ whole genome shotgun (WGS) entry which is preliminary data.</text>
</comment>
<comment type="pathway">
    <text evidence="4">Amino-acid biosynthesis.</text>
</comment>
<evidence type="ECO:0008006" key="8">
    <source>
        <dbReference type="Google" id="ProtNLM"/>
    </source>
</evidence>
<protein>
    <recommendedName>
        <fullName evidence="8">Thiamine-phosphate pyrophosphorylase</fullName>
    </recommendedName>
</protein>